<feature type="transmembrane region" description="Helical" evidence="2">
    <location>
        <begin position="31"/>
        <end position="47"/>
    </location>
</feature>
<feature type="transmembrane region" description="Helical" evidence="2">
    <location>
        <begin position="76"/>
        <end position="97"/>
    </location>
</feature>
<keyword evidence="2" id="KW-1133">Transmembrane helix</keyword>
<feature type="transmembrane region" description="Helical" evidence="2">
    <location>
        <begin position="174"/>
        <end position="192"/>
    </location>
</feature>
<evidence type="ECO:0000256" key="1">
    <source>
        <dbReference type="SAM" id="MobiDB-lite"/>
    </source>
</evidence>
<keyword evidence="2" id="KW-0472">Membrane</keyword>
<evidence type="ECO:0000313" key="4">
    <source>
        <dbReference type="Proteomes" id="UP000318741"/>
    </source>
</evidence>
<feature type="transmembrane region" description="Helical" evidence="2">
    <location>
        <begin position="377"/>
        <end position="394"/>
    </location>
</feature>
<accession>A0A517P7Y3</accession>
<evidence type="ECO:0000313" key="3">
    <source>
        <dbReference type="EMBL" id="QDT15481.1"/>
    </source>
</evidence>
<dbReference type="Proteomes" id="UP000318741">
    <property type="component" value="Chromosome"/>
</dbReference>
<dbReference type="InterPro" id="IPR051533">
    <property type="entry name" value="WaaL-like"/>
</dbReference>
<feature type="compositionally biased region" description="Pro residues" evidence="1">
    <location>
        <begin position="434"/>
        <end position="465"/>
    </location>
</feature>
<dbReference type="PANTHER" id="PTHR37422">
    <property type="entry name" value="TEICHURONIC ACID BIOSYNTHESIS PROTEIN TUAE"/>
    <property type="match status" value="1"/>
</dbReference>
<protein>
    <recommendedName>
        <fullName evidence="5">O-Antigen ligase</fullName>
    </recommendedName>
</protein>
<reference evidence="3 4" key="1">
    <citation type="submission" date="2019-02" db="EMBL/GenBank/DDBJ databases">
        <title>Deep-cultivation of Planctomycetes and their phenomic and genomic characterization uncovers novel biology.</title>
        <authorList>
            <person name="Wiegand S."/>
            <person name="Jogler M."/>
            <person name="Boedeker C."/>
            <person name="Pinto D."/>
            <person name="Vollmers J."/>
            <person name="Rivas-Marin E."/>
            <person name="Kohn T."/>
            <person name="Peeters S.H."/>
            <person name="Heuer A."/>
            <person name="Rast P."/>
            <person name="Oberbeckmann S."/>
            <person name="Bunk B."/>
            <person name="Jeske O."/>
            <person name="Meyerdierks A."/>
            <person name="Storesund J.E."/>
            <person name="Kallscheuer N."/>
            <person name="Luecker S."/>
            <person name="Lage O.M."/>
            <person name="Pohl T."/>
            <person name="Merkel B.J."/>
            <person name="Hornburger P."/>
            <person name="Mueller R.-W."/>
            <person name="Bruemmer F."/>
            <person name="Labrenz M."/>
            <person name="Spormann A.M."/>
            <person name="Op den Camp H."/>
            <person name="Overmann J."/>
            <person name="Amann R."/>
            <person name="Jetten M.S.M."/>
            <person name="Mascher T."/>
            <person name="Medema M.H."/>
            <person name="Devos D.P."/>
            <person name="Kaster A.-K."/>
            <person name="Ovreas L."/>
            <person name="Rohde M."/>
            <person name="Galperin M.Y."/>
            <person name="Jogler C."/>
        </authorList>
    </citation>
    <scope>NUCLEOTIDE SEQUENCE [LARGE SCALE GENOMIC DNA]</scope>
    <source>
        <strain evidence="3 4">CA12</strain>
    </source>
</reference>
<evidence type="ECO:0000256" key="2">
    <source>
        <dbReference type="SAM" id="Phobius"/>
    </source>
</evidence>
<dbReference type="KEGG" id="acaf:CA12_15660"/>
<dbReference type="AlphaFoldDB" id="A0A517P7Y3"/>
<organism evidence="3 4">
    <name type="scientific">Alienimonas californiensis</name>
    <dbReference type="NCBI Taxonomy" id="2527989"/>
    <lineage>
        <taxon>Bacteria</taxon>
        <taxon>Pseudomonadati</taxon>
        <taxon>Planctomycetota</taxon>
        <taxon>Planctomycetia</taxon>
        <taxon>Planctomycetales</taxon>
        <taxon>Planctomycetaceae</taxon>
        <taxon>Alienimonas</taxon>
    </lineage>
</organism>
<dbReference type="EMBL" id="CP036265">
    <property type="protein sequence ID" value="QDT15481.1"/>
    <property type="molecule type" value="Genomic_DNA"/>
</dbReference>
<dbReference type="RefSeq" id="WP_165700620.1">
    <property type="nucleotide sequence ID" value="NZ_CP036265.1"/>
</dbReference>
<sequence length="472" mass="49449">MWLPLALTLFPAILILPGTQSLRLPLRMLSYGIAAAPAAWYGVSVLGRRAHPSAAWLAATFALLSVMILHPTTNGLLVAMAQIGLYAAVAAPLFWMPRVRTGPEDLSRSLLVFLGCVGVNSAVGVLQVYAPDTFMPAEFSRVVTESEFGLDGVSYEGPDGRRIIRPPGLFDSPGAVSGAGMVAGIFGLAALMDGRSLRVRATGALFALCGLAAILLTQVRTALAVLAGMVVVYFGVMLMRGRVRQVAWGASLGGVAAAAGVAVAFTLGGTSVSGRFATLLDDDPASVFANSSRGGFVRQALTEQIFDYPVGAGLGRWGMMRRYFGNPYNFSSPPIWAETNLNGWILDGGVPLLLLNLTALGALFAYLYRTARRHPAAPIRQAATLVLAVCAGWSTMITSYTPFCSTLGIQFWFLAGLICAAENSYRDATAKPAAPKPAAPKPAAPKPAAPKPAAPKPAAPKPAAPKPAAVRR</sequence>
<feature type="transmembrane region" description="Helical" evidence="2">
    <location>
        <begin position="222"/>
        <end position="239"/>
    </location>
</feature>
<keyword evidence="2" id="KW-0812">Transmembrane</keyword>
<gene>
    <name evidence="3" type="ORF">CA12_15660</name>
</gene>
<name>A0A517P7Y3_9PLAN</name>
<feature type="transmembrane region" description="Helical" evidence="2">
    <location>
        <begin position="199"/>
        <end position="216"/>
    </location>
</feature>
<dbReference type="PANTHER" id="PTHR37422:SF13">
    <property type="entry name" value="LIPOPOLYSACCHARIDE BIOSYNTHESIS PROTEIN PA4999-RELATED"/>
    <property type="match status" value="1"/>
</dbReference>
<proteinExistence type="predicted"/>
<feature type="transmembrane region" description="Helical" evidence="2">
    <location>
        <begin position="54"/>
        <end position="70"/>
    </location>
</feature>
<feature type="transmembrane region" description="Helical" evidence="2">
    <location>
        <begin position="246"/>
        <end position="267"/>
    </location>
</feature>
<feature type="transmembrane region" description="Helical" evidence="2">
    <location>
        <begin position="349"/>
        <end position="368"/>
    </location>
</feature>
<keyword evidence="4" id="KW-1185">Reference proteome</keyword>
<evidence type="ECO:0008006" key="5">
    <source>
        <dbReference type="Google" id="ProtNLM"/>
    </source>
</evidence>
<feature type="region of interest" description="Disordered" evidence="1">
    <location>
        <begin position="430"/>
        <end position="472"/>
    </location>
</feature>
<feature type="transmembrane region" description="Helical" evidence="2">
    <location>
        <begin position="109"/>
        <end position="130"/>
    </location>
</feature>